<feature type="compositionally biased region" description="Basic and acidic residues" evidence="4">
    <location>
        <begin position="331"/>
        <end position="351"/>
    </location>
</feature>
<feature type="domain" description="AB hydrolase-1" evidence="5">
    <location>
        <begin position="577"/>
        <end position="876"/>
    </location>
</feature>
<feature type="compositionally biased region" description="Polar residues" evidence="4">
    <location>
        <begin position="69"/>
        <end position="92"/>
    </location>
</feature>
<feature type="compositionally biased region" description="Basic and acidic residues" evidence="4">
    <location>
        <begin position="222"/>
        <end position="269"/>
    </location>
</feature>
<reference evidence="6 7" key="1">
    <citation type="submission" date="2019-04" db="EMBL/GenBank/DDBJ databases">
        <title>Chromosome genome assembly for Takifugu flavidus.</title>
        <authorList>
            <person name="Xiao S."/>
        </authorList>
    </citation>
    <scope>NUCLEOTIDE SEQUENCE [LARGE SCALE GENOMIC DNA]</scope>
    <source>
        <strain evidence="6">HTHZ2018</strain>
        <tissue evidence="6">Muscle</tissue>
    </source>
</reference>
<dbReference type="SUPFAM" id="SSF53474">
    <property type="entry name" value="alpha/beta-Hydrolases"/>
    <property type="match status" value="1"/>
</dbReference>
<evidence type="ECO:0000313" key="6">
    <source>
        <dbReference type="EMBL" id="TWW82340.1"/>
    </source>
</evidence>
<name>A0A5C6PUH4_9TELE</name>
<feature type="compositionally biased region" description="Basic and acidic residues" evidence="4">
    <location>
        <begin position="140"/>
        <end position="194"/>
    </location>
</feature>
<keyword evidence="3" id="KW-0443">Lipid metabolism</keyword>
<dbReference type="Proteomes" id="UP000324091">
    <property type="component" value="Chromosome 1"/>
</dbReference>
<dbReference type="InterPro" id="IPR000073">
    <property type="entry name" value="AB_hydrolase_1"/>
</dbReference>
<keyword evidence="2" id="KW-0442">Lipid degradation</keyword>
<dbReference type="GO" id="GO:0016787">
    <property type="term" value="F:hydrolase activity"/>
    <property type="evidence" value="ECO:0007669"/>
    <property type="project" value="UniProtKB-KW"/>
</dbReference>
<dbReference type="GO" id="GO:0016042">
    <property type="term" value="P:lipid catabolic process"/>
    <property type="evidence" value="ECO:0007669"/>
    <property type="project" value="UniProtKB-KW"/>
</dbReference>
<accession>A0A5C6PUH4</accession>
<feature type="compositionally biased region" description="Basic and acidic residues" evidence="4">
    <location>
        <begin position="96"/>
        <end position="130"/>
    </location>
</feature>
<dbReference type="PANTHER" id="PTHR11005">
    <property type="entry name" value="LYSOSOMAL ACID LIPASE-RELATED"/>
    <property type="match status" value="1"/>
</dbReference>
<keyword evidence="6" id="KW-0378">Hydrolase</keyword>
<keyword evidence="7" id="KW-1185">Reference proteome</keyword>
<dbReference type="Gene3D" id="3.40.50.1820">
    <property type="entry name" value="alpha/beta hydrolase"/>
    <property type="match status" value="1"/>
</dbReference>
<feature type="compositionally biased region" description="Basic and acidic residues" evidence="4">
    <location>
        <begin position="360"/>
        <end position="381"/>
    </location>
</feature>
<dbReference type="Pfam" id="PF00561">
    <property type="entry name" value="Abhydrolase_1"/>
    <property type="match status" value="1"/>
</dbReference>
<sequence length="895" mass="103998">MQRQVDRQVDVVMKTQVDVVMQRQVDETGGRSDEDTDQLTDRKSRSDGWSTSSHLRVTGKVLVSEGTEPVQNQERTSTGPGENRYRTSTGPGENQYRTRREPVQDQYRTRREPVQDQYRTRREPVQDQERTSTGPGENQYRTRREPVQDQYRTRREPVQDQYRTRREPVQDQYRTGENKYRTGREPVQNRERTGTEPVQDQERTSTGPERTRREPVQNQYRTRREPGENQYRTRREPYRTRREPVQDRERTRREPVQDQERTVQDRERTSTGPGENRYRTRREPVQDQYRTRREPVQDQYRTRREPVQDQYRTRREQVQDRERTGTGPGENRYRPGENQYRTRREPGENRYRTSTGPGENQERTIQDQYRTRREPVQDQERTSTGPGENQYRTGREPVQDRERTGTGPERTSTGPGENQERTSTGPGRENRYRTGREQVQDRERTSTGPGENRYRTGREPVQDRERTSTGPGENRYRTVREPMMLCVVVTVVTVFGLTDSLPDIPHAVKQQLDPEVHMNIHVPVIHHLSPPPADDQSEIILRWGYPAEEHEVLTDDGYILSVNRIPQGRKTSAGVRPAVLLQHGLLAAGSNWITNLPNSSLGYVLADSGYDVWLANSRGNTWSRKHQTLTPEQNDFWSFSHDEMALKDLPAVVNYILKVTSQEQIYYIGHSQGTTIGFIAFSTLPDVAKKIKLFLALAPVATIAFTASPMTKLSVLPEFLMWDIFGRRDFLPQSYMIDWFAEHVCAKHVLSQLCGNIFFILCGFDEKNLNMTRTPVYTTHCPAGTSVQNMVHWAQAAHQGKLLAFDFGAVENLKRYNQTTPPQYRVQDMKVPTAVFSGGQDTLADPKDVALLLTQVPQLVFHQHIDHWEHLDFIWGLDAPDILFPNILQLLQKYP</sequence>
<comment type="similarity">
    <text evidence="1">Belongs to the AB hydrolase superfamily. Lipase family.</text>
</comment>
<dbReference type="EMBL" id="RHFK02000001">
    <property type="protein sequence ID" value="TWW82340.1"/>
    <property type="molecule type" value="Genomic_DNA"/>
</dbReference>
<dbReference type="InterPro" id="IPR029058">
    <property type="entry name" value="AB_hydrolase_fold"/>
</dbReference>
<feature type="compositionally biased region" description="Basic and acidic residues" evidence="4">
    <location>
        <begin position="452"/>
        <end position="467"/>
    </location>
</feature>
<evidence type="ECO:0000259" key="5">
    <source>
        <dbReference type="Pfam" id="PF00561"/>
    </source>
</evidence>
<feature type="compositionally biased region" description="Basic and acidic residues" evidence="4">
    <location>
        <begin position="393"/>
        <end position="404"/>
    </location>
</feature>
<organism evidence="6 7">
    <name type="scientific">Takifugu flavidus</name>
    <name type="common">sansaifugu</name>
    <dbReference type="NCBI Taxonomy" id="433684"/>
    <lineage>
        <taxon>Eukaryota</taxon>
        <taxon>Metazoa</taxon>
        <taxon>Chordata</taxon>
        <taxon>Craniata</taxon>
        <taxon>Vertebrata</taxon>
        <taxon>Euteleostomi</taxon>
        <taxon>Actinopterygii</taxon>
        <taxon>Neopterygii</taxon>
        <taxon>Teleostei</taxon>
        <taxon>Neoteleostei</taxon>
        <taxon>Acanthomorphata</taxon>
        <taxon>Eupercaria</taxon>
        <taxon>Tetraodontiformes</taxon>
        <taxon>Tetradontoidea</taxon>
        <taxon>Tetraodontidae</taxon>
        <taxon>Takifugu</taxon>
    </lineage>
</organism>
<gene>
    <name evidence="6" type="ORF">D4764_01G0021550</name>
</gene>
<proteinExistence type="inferred from homology"/>
<feature type="compositionally biased region" description="Basic and acidic residues" evidence="4">
    <location>
        <begin position="428"/>
        <end position="445"/>
    </location>
</feature>
<feature type="compositionally biased region" description="Polar residues" evidence="4">
    <location>
        <begin position="382"/>
        <end position="392"/>
    </location>
</feature>
<comment type="caution">
    <text evidence="6">The sequence shown here is derived from an EMBL/GenBank/DDBJ whole genome shotgun (WGS) entry which is preliminary data.</text>
</comment>
<feature type="compositionally biased region" description="Polar residues" evidence="4">
    <location>
        <begin position="409"/>
        <end position="425"/>
    </location>
</feature>
<dbReference type="AlphaFoldDB" id="A0A5C6PUH4"/>
<evidence type="ECO:0000313" key="7">
    <source>
        <dbReference type="Proteomes" id="UP000324091"/>
    </source>
</evidence>
<evidence type="ECO:0000256" key="3">
    <source>
        <dbReference type="ARBA" id="ARBA00023098"/>
    </source>
</evidence>
<feature type="compositionally biased region" description="Basic and acidic residues" evidence="4">
    <location>
        <begin position="276"/>
        <end position="324"/>
    </location>
</feature>
<feature type="region of interest" description="Disordered" evidence="4">
    <location>
        <begin position="1"/>
        <end position="476"/>
    </location>
</feature>
<dbReference type="FunFam" id="3.40.50.1820:FF:000012">
    <property type="entry name" value="Lipase"/>
    <property type="match status" value="1"/>
</dbReference>
<evidence type="ECO:0000256" key="2">
    <source>
        <dbReference type="ARBA" id="ARBA00022963"/>
    </source>
</evidence>
<feature type="compositionally biased region" description="Basic and acidic residues" evidence="4">
    <location>
        <begin position="24"/>
        <end position="46"/>
    </location>
</feature>
<evidence type="ECO:0000256" key="1">
    <source>
        <dbReference type="ARBA" id="ARBA00010701"/>
    </source>
</evidence>
<feature type="compositionally biased region" description="Low complexity" evidence="4">
    <location>
        <begin position="10"/>
        <end position="22"/>
    </location>
</feature>
<evidence type="ECO:0000256" key="4">
    <source>
        <dbReference type="SAM" id="MobiDB-lite"/>
    </source>
</evidence>
<protein>
    <submittedName>
        <fullName evidence="6">Lysosomal acid lipase/cholesteryl ester hydrolase</fullName>
    </submittedName>
</protein>